<evidence type="ECO:0000313" key="3">
    <source>
        <dbReference type="Proteomes" id="UP000281955"/>
    </source>
</evidence>
<dbReference type="AlphaFoldDB" id="A0A420XMC0"/>
<name>A0A420XMC0_9ACTN</name>
<protein>
    <submittedName>
        <fullName evidence="2">Uncharacterized protein</fullName>
    </submittedName>
</protein>
<gene>
    <name evidence="2" type="ORF">CLV35_3279</name>
</gene>
<dbReference type="EMBL" id="RBWV01000014">
    <property type="protein sequence ID" value="RKS71481.1"/>
    <property type="molecule type" value="Genomic_DNA"/>
</dbReference>
<dbReference type="RefSeq" id="WP_121194538.1">
    <property type="nucleotide sequence ID" value="NZ_RBWV01000014.1"/>
</dbReference>
<feature type="compositionally biased region" description="Pro residues" evidence="1">
    <location>
        <begin position="516"/>
        <end position="529"/>
    </location>
</feature>
<dbReference type="InParanoid" id="A0A420XMC0"/>
<accession>A0A420XMC0</accession>
<feature type="compositionally biased region" description="Low complexity" evidence="1">
    <location>
        <begin position="564"/>
        <end position="581"/>
    </location>
</feature>
<feature type="compositionally biased region" description="Basic and acidic residues" evidence="1">
    <location>
        <begin position="501"/>
        <end position="513"/>
    </location>
</feature>
<evidence type="ECO:0000313" key="2">
    <source>
        <dbReference type="EMBL" id="RKS71481.1"/>
    </source>
</evidence>
<dbReference type="OrthoDB" id="9809622at2"/>
<comment type="caution">
    <text evidence="2">The sequence shown here is derived from an EMBL/GenBank/DDBJ whole genome shotgun (WGS) entry which is preliminary data.</text>
</comment>
<sequence>MSDAPQLVTPLLVTVWDARLGYDDDAALARSLARAAGWRTASVFVTGVGSRATGTTSQGEQWVRLPPPAAPPHPQATQLKALADRLFALDEQRRALEASGASRRSPRRVQAVAEGKALRRVRERVREQPLPYAELVAELDLLTAYAEALDVEVARLDPAVVVACGAEALVLAASLGLPTLYVPGPARTGVRGEAVEVAERRWRQRAAAVVPAGAQAAVWGPSLRSVGISAAPDALPAPDPEPGEPLPGVRLGIGPANFAGQGWAWGSAVRDRLDAAVDVVAVQRPGFDFPADVTPTAEEWDSLEWQVAHLPRALSWTHALSESLRPLLGLLNGSVVSGDLAAFRRAGVSLAVLCHGSEVRSPRAAAALYEHAPFGPQWPDNAALQETSDRNVRLLPGIGGPVFVATPDLLDSVPFGVWLPIVVDESDFAPAPPVLEREVPVVVHAPTNPRYKGTDAIEPVLAALEAEGLLEYRRYGSLPPRRGGRRAARGRRAHRPRGHRQLRDAVDPGDGRRPRGPGPRPRPRAPPHPARGAGPRDDARHRGAGPSRSARRPRRRAVGGGARAGVRAYVARRPPRRAGAPGLAGGRNRTKVT</sequence>
<organism evidence="2 3">
    <name type="scientific">Motilibacter peucedani</name>
    <dbReference type="NCBI Taxonomy" id="598650"/>
    <lineage>
        <taxon>Bacteria</taxon>
        <taxon>Bacillati</taxon>
        <taxon>Actinomycetota</taxon>
        <taxon>Actinomycetes</taxon>
        <taxon>Motilibacterales</taxon>
        <taxon>Motilibacteraceae</taxon>
        <taxon>Motilibacter</taxon>
    </lineage>
</organism>
<feature type="region of interest" description="Disordered" evidence="1">
    <location>
        <begin position="475"/>
        <end position="593"/>
    </location>
</feature>
<dbReference type="Proteomes" id="UP000281955">
    <property type="component" value="Unassembled WGS sequence"/>
</dbReference>
<keyword evidence="3" id="KW-1185">Reference proteome</keyword>
<reference evidence="2 3" key="1">
    <citation type="submission" date="2018-10" db="EMBL/GenBank/DDBJ databases">
        <title>Genomic Encyclopedia of Archaeal and Bacterial Type Strains, Phase II (KMG-II): from individual species to whole genera.</title>
        <authorList>
            <person name="Goeker M."/>
        </authorList>
    </citation>
    <scope>NUCLEOTIDE SEQUENCE [LARGE SCALE GENOMIC DNA]</scope>
    <source>
        <strain evidence="2 3">RP-AC37</strain>
    </source>
</reference>
<evidence type="ECO:0000256" key="1">
    <source>
        <dbReference type="SAM" id="MobiDB-lite"/>
    </source>
</evidence>
<feature type="compositionally biased region" description="Basic residues" evidence="1">
    <location>
        <begin position="482"/>
        <end position="500"/>
    </location>
</feature>
<proteinExistence type="predicted"/>